<keyword evidence="1" id="KW-0732">Signal</keyword>
<gene>
    <name evidence="2" type="ORF">SAMN06295933_1084</name>
</gene>
<dbReference type="AlphaFoldDB" id="A0A1X7CQ48"/>
<dbReference type="InterPro" id="IPR025961">
    <property type="entry name" value="Metal_resist"/>
</dbReference>
<keyword evidence="3" id="KW-1185">Reference proteome</keyword>
<protein>
    <submittedName>
        <fullName evidence="2">Zinc resistance-associated protein</fullName>
    </submittedName>
</protein>
<sequence>MKKKTLIPLAIVFVLSMAAVAMAGGGYHNGYHNGGNWAALNQLAPEKQQLAQEIISKYETTFRTLKNEQWAKRTELDALVNSGKADKATIHAMVKDLSDVREKMFTTHQKMADELEQVTGLVVPGPGNGPRGMGMMQNGNRGMMQNGYGGCGNNQNPNCNPQQGCPRFN</sequence>
<evidence type="ECO:0000313" key="2">
    <source>
        <dbReference type="EMBL" id="SMF00897.1"/>
    </source>
</evidence>
<feature type="signal peptide" evidence="1">
    <location>
        <begin position="1"/>
        <end position="23"/>
    </location>
</feature>
<organism evidence="2 3">
    <name type="scientific">Desulfovibrio gilichinskyi</name>
    <dbReference type="NCBI Taxonomy" id="1519643"/>
    <lineage>
        <taxon>Bacteria</taxon>
        <taxon>Pseudomonadati</taxon>
        <taxon>Thermodesulfobacteriota</taxon>
        <taxon>Desulfovibrionia</taxon>
        <taxon>Desulfovibrionales</taxon>
        <taxon>Desulfovibrionaceae</taxon>
        <taxon>Desulfovibrio</taxon>
    </lineage>
</organism>
<evidence type="ECO:0000313" key="3">
    <source>
        <dbReference type="Proteomes" id="UP000192906"/>
    </source>
</evidence>
<evidence type="ECO:0000256" key="1">
    <source>
        <dbReference type="SAM" id="SignalP"/>
    </source>
</evidence>
<dbReference type="RefSeq" id="WP_085099502.1">
    <property type="nucleotide sequence ID" value="NZ_FWZU01000002.1"/>
</dbReference>
<dbReference type="EMBL" id="FWZU01000002">
    <property type="protein sequence ID" value="SMF00897.1"/>
    <property type="molecule type" value="Genomic_DNA"/>
</dbReference>
<dbReference type="Gene3D" id="1.20.120.1490">
    <property type="match status" value="1"/>
</dbReference>
<dbReference type="Proteomes" id="UP000192906">
    <property type="component" value="Unassembled WGS sequence"/>
</dbReference>
<dbReference type="Pfam" id="PF13801">
    <property type="entry name" value="Metal_resist"/>
    <property type="match status" value="1"/>
</dbReference>
<dbReference type="OrthoDB" id="5457859at2"/>
<reference evidence="3" key="1">
    <citation type="submission" date="2017-04" db="EMBL/GenBank/DDBJ databases">
        <authorList>
            <person name="Varghese N."/>
            <person name="Submissions S."/>
        </authorList>
    </citation>
    <scope>NUCLEOTIDE SEQUENCE [LARGE SCALE GENOMIC DNA]</scope>
    <source>
        <strain evidence="3">K3S</strain>
    </source>
</reference>
<name>A0A1X7CQ48_9BACT</name>
<feature type="chain" id="PRO_5012100902" evidence="1">
    <location>
        <begin position="24"/>
        <end position="169"/>
    </location>
</feature>
<proteinExistence type="predicted"/>
<dbReference type="STRING" id="1519643.SAMN06295933_1084"/>
<accession>A0A1X7CQ48</accession>